<proteinExistence type="predicted"/>
<evidence type="ECO:0000313" key="8">
    <source>
        <dbReference type="Proteomes" id="UP000183859"/>
    </source>
</evidence>
<dbReference type="Pfam" id="PF04893">
    <property type="entry name" value="Yip1"/>
    <property type="match status" value="1"/>
</dbReference>
<organism evidence="7 8">
    <name type="scientific">Phaeobacter porticola</name>
    <dbReference type="NCBI Taxonomy" id="1844006"/>
    <lineage>
        <taxon>Bacteria</taxon>
        <taxon>Pseudomonadati</taxon>
        <taxon>Pseudomonadota</taxon>
        <taxon>Alphaproteobacteria</taxon>
        <taxon>Rhodobacterales</taxon>
        <taxon>Roseobacteraceae</taxon>
        <taxon>Phaeobacter</taxon>
    </lineage>
</organism>
<evidence type="ECO:0000256" key="5">
    <source>
        <dbReference type="SAM" id="Phobius"/>
    </source>
</evidence>
<dbReference type="RefSeq" id="WP_072504582.1">
    <property type="nucleotide sequence ID" value="NZ_CP016364.1"/>
</dbReference>
<protein>
    <submittedName>
        <fullName evidence="7">Yip1 domain protein</fullName>
    </submittedName>
</protein>
<dbReference type="GO" id="GO:0016020">
    <property type="term" value="C:membrane"/>
    <property type="evidence" value="ECO:0007669"/>
    <property type="project" value="UniProtKB-SubCell"/>
</dbReference>
<sequence length="194" mass="20987">MIIYQQLVGLTFRAPTQAARLILSFRWPREALFLALMLTAVLNSLILELADILMPTAGVSVMEQVPALAYAGAVFGLHLCSTLVMTWTGRWIGGQGGFFDILAVTIWLNVVQIALLVAVVLLHLVMPLAASLVALVTNFVMLAIFLVFIKEAHKFTSIWRSIGTVVMSAIVVVLLLTLLLGAQAPALLGLPDHV</sequence>
<name>A0A1L3I4N2_9RHOB</name>
<keyword evidence="4 5" id="KW-0472">Membrane</keyword>
<evidence type="ECO:0000256" key="3">
    <source>
        <dbReference type="ARBA" id="ARBA00022989"/>
    </source>
</evidence>
<accession>A0A1L3I4N2</accession>
<dbReference type="KEGG" id="php:PhaeoP97_01552"/>
<evidence type="ECO:0000256" key="4">
    <source>
        <dbReference type="ARBA" id="ARBA00023136"/>
    </source>
</evidence>
<reference evidence="8" key="1">
    <citation type="submission" date="2016-07" db="EMBL/GenBank/DDBJ databases">
        <title>Phaeobacter portensis sp. nov., a tropodithietic acid producing bacterium isolated from a German harbor.</title>
        <authorList>
            <person name="Freese H.M."/>
            <person name="Bunk B."/>
            <person name="Breider S."/>
            <person name="Brinkhoff T."/>
        </authorList>
    </citation>
    <scope>NUCLEOTIDE SEQUENCE [LARGE SCALE GENOMIC DNA]</scope>
    <source>
        <strain evidence="8">P97</strain>
    </source>
</reference>
<evidence type="ECO:0000256" key="1">
    <source>
        <dbReference type="ARBA" id="ARBA00004141"/>
    </source>
</evidence>
<evidence type="ECO:0000256" key="2">
    <source>
        <dbReference type="ARBA" id="ARBA00022692"/>
    </source>
</evidence>
<dbReference type="InterPro" id="IPR006977">
    <property type="entry name" value="Yip1_dom"/>
</dbReference>
<feature type="transmembrane region" description="Helical" evidence="5">
    <location>
        <begin position="31"/>
        <end position="47"/>
    </location>
</feature>
<keyword evidence="3 5" id="KW-1133">Transmembrane helix</keyword>
<feature type="transmembrane region" description="Helical" evidence="5">
    <location>
        <begin position="67"/>
        <end position="87"/>
    </location>
</feature>
<evidence type="ECO:0000313" key="7">
    <source>
        <dbReference type="EMBL" id="APG46972.1"/>
    </source>
</evidence>
<gene>
    <name evidence="7" type="ORF">PhaeoP97_01552</name>
</gene>
<keyword evidence="8" id="KW-1185">Reference proteome</keyword>
<feature type="domain" description="Yip1" evidence="6">
    <location>
        <begin position="11"/>
        <end position="177"/>
    </location>
</feature>
<dbReference type="EMBL" id="CP016364">
    <property type="protein sequence ID" value="APG46972.1"/>
    <property type="molecule type" value="Genomic_DNA"/>
</dbReference>
<dbReference type="Proteomes" id="UP000183859">
    <property type="component" value="Chromosome"/>
</dbReference>
<feature type="transmembrane region" description="Helical" evidence="5">
    <location>
        <begin position="128"/>
        <end position="149"/>
    </location>
</feature>
<feature type="transmembrane region" description="Helical" evidence="5">
    <location>
        <begin position="99"/>
        <end position="122"/>
    </location>
</feature>
<dbReference type="OrthoDB" id="7872013at2"/>
<keyword evidence="2 5" id="KW-0812">Transmembrane</keyword>
<feature type="transmembrane region" description="Helical" evidence="5">
    <location>
        <begin position="161"/>
        <end position="182"/>
    </location>
</feature>
<comment type="subcellular location">
    <subcellularLocation>
        <location evidence="1">Membrane</location>
        <topology evidence="1">Multi-pass membrane protein</topology>
    </subcellularLocation>
</comment>
<dbReference type="STRING" id="1844006.PhaeoP97_01552"/>
<dbReference type="AlphaFoldDB" id="A0A1L3I4N2"/>
<evidence type="ECO:0000259" key="6">
    <source>
        <dbReference type="Pfam" id="PF04893"/>
    </source>
</evidence>